<protein>
    <submittedName>
        <fullName evidence="2">NAD(P)/FAD-dependent oxidoreductase</fullName>
    </submittedName>
</protein>
<accession>A0ABX1CBP2</accession>
<keyword evidence="3" id="KW-1185">Reference proteome</keyword>
<evidence type="ECO:0000259" key="1">
    <source>
        <dbReference type="Pfam" id="PF01593"/>
    </source>
</evidence>
<dbReference type="PANTHER" id="PTHR43734">
    <property type="entry name" value="PHYTOENE DESATURASE"/>
    <property type="match status" value="1"/>
</dbReference>
<reference evidence="2 3" key="1">
    <citation type="submission" date="2020-03" db="EMBL/GenBank/DDBJ databases">
        <title>Draft genome of Streptomyces sp. ventii, isolated from the Axial Seamount in the Pacific Ocean, and resequencing of the two type strains Streptomyces lonarensis strain NCL 716 and Streptomyces bohaiensis strain 11A07.</title>
        <authorList>
            <person name="Loughran R.M."/>
            <person name="Pfannmuller K.M."/>
            <person name="Wasson B.J."/>
            <person name="Deadmond M.C."/>
            <person name="Paddock B.E."/>
            <person name="Koyack M.J."/>
            <person name="Gallegos D.A."/>
            <person name="Mitchell E.A."/>
            <person name="Ushijima B."/>
            <person name="Saw J.H."/>
            <person name="Mcphail K.L."/>
            <person name="Videau P."/>
        </authorList>
    </citation>
    <scope>NUCLEOTIDE SEQUENCE [LARGE SCALE GENOMIC DNA]</scope>
    <source>
        <strain evidence="2 3">11A07</strain>
    </source>
</reference>
<feature type="domain" description="Amine oxidase" evidence="1">
    <location>
        <begin position="9"/>
        <end position="275"/>
    </location>
</feature>
<dbReference type="InterPro" id="IPR002937">
    <property type="entry name" value="Amino_oxidase"/>
</dbReference>
<dbReference type="SUPFAM" id="SSF51905">
    <property type="entry name" value="FAD/NAD(P)-binding domain"/>
    <property type="match status" value="1"/>
</dbReference>
<proteinExistence type="predicted"/>
<dbReference type="InterPro" id="IPR036188">
    <property type="entry name" value="FAD/NAD-bd_sf"/>
</dbReference>
<dbReference type="EMBL" id="JAAVJC010000163">
    <property type="protein sequence ID" value="NJQ16538.1"/>
    <property type="molecule type" value="Genomic_DNA"/>
</dbReference>
<dbReference type="PANTHER" id="PTHR43734:SF1">
    <property type="entry name" value="PHYTOENE DESATURASE"/>
    <property type="match status" value="1"/>
</dbReference>
<organism evidence="2 3">
    <name type="scientific">Streptomyces bohaiensis</name>
    <dbReference type="NCBI Taxonomy" id="1431344"/>
    <lineage>
        <taxon>Bacteria</taxon>
        <taxon>Bacillati</taxon>
        <taxon>Actinomycetota</taxon>
        <taxon>Actinomycetes</taxon>
        <taxon>Kitasatosporales</taxon>
        <taxon>Streptomycetaceae</taxon>
        <taxon>Streptomyces</taxon>
    </lineage>
</organism>
<gene>
    <name evidence="2" type="ORF">HCN52_16735</name>
</gene>
<sequence>MVGAGAGALAAAARLATAGHRVTVVERSESVGGAVGAYRRDGFVFDTGPGLLHFPAVWRDLFLKTGRAALEECVELRRVDPAVEHWFADGTALRLPGFSRAGVRRTLDEALGSEAGERWHGVLGRARGTWEATRRPLLEEPLTAAARQAAYEDPYPLRRSGLLRRRARTLAAMARDELRHPATEALLASVVRRHGLDPGTAPASAAVLAYVEETFGTWYPVGGMRALIAAVRRRCEERRVVFELGAEAVRVLERDGRAAGVELADGRRLAAETVVWGGAWPGSGQPRGTAGRLVVLLALRGPHPAGTPHRTVVHPPPGAAAVPGPAVTLDRPDDPAAVPDPAHATAVLTTEVAPHRTGAPAAHPDGKGDRVDWDAPGAAEAYADRVVDRAAAADPTLRDRVLWRVVLTPADLERTTGVPGGVVAPPVLAGAGGALLAPATAGRLPGAYRVGGQAHPGGGLIHAGMSGALAAGLIVEGPRWQGSY</sequence>
<comment type="caution">
    <text evidence="2">The sequence shown here is derived from an EMBL/GenBank/DDBJ whole genome shotgun (WGS) entry which is preliminary data.</text>
</comment>
<name>A0ABX1CBP2_9ACTN</name>
<dbReference type="Proteomes" id="UP000727056">
    <property type="component" value="Unassembled WGS sequence"/>
</dbReference>
<dbReference type="Pfam" id="PF01593">
    <property type="entry name" value="Amino_oxidase"/>
    <property type="match status" value="1"/>
</dbReference>
<dbReference type="Gene3D" id="3.50.50.60">
    <property type="entry name" value="FAD/NAD(P)-binding domain"/>
    <property type="match status" value="2"/>
</dbReference>
<evidence type="ECO:0000313" key="3">
    <source>
        <dbReference type="Proteomes" id="UP000727056"/>
    </source>
</evidence>
<evidence type="ECO:0000313" key="2">
    <source>
        <dbReference type="EMBL" id="NJQ16538.1"/>
    </source>
</evidence>